<dbReference type="EMBL" id="CP003985">
    <property type="protein sequence ID" value="AGF79651.1"/>
    <property type="molecule type" value="Genomic_DNA"/>
</dbReference>
<dbReference type="HOGENOM" id="CLU_105346_0_0_7"/>
<protein>
    <submittedName>
        <fullName evidence="2">Putative glycosyltransferase</fullName>
    </submittedName>
</protein>
<evidence type="ECO:0000313" key="3">
    <source>
        <dbReference type="Proteomes" id="UP000011721"/>
    </source>
</evidence>
<keyword evidence="3" id="KW-1185">Reference proteome</keyword>
<dbReference type="RefSeq" id="WP_015405335.1">
    <property type="nucleotide sequence ID" value="NC_020304.1"/>
</dbReference>
<name>M1PTI2_DESSD</name>
<organism evidence="2 3">
    <name type="scientific">Desulfocapsa sulfexigens (strain DSM 10523 / SB164P1)</name>
    <dbReference type="NCBI Taxonomy" id="1167006"/>
    <lineage>
        <taxon>Bacteria</taxon>
        <taxon>Pseudomonadati</taxon>
        <taxon>Thermodesulfobacteriota</taxon>
        <taxon>Desulfobulbia</taxon>
        <taxon>Desulfobulbales</taxon>
        <taxon>Desulfocapsaceae</taxon>
        <taxon>Desulfocapsa</taxon>
    </lineage>
</organism>
<dbReference type="KEGG" id="dsf:UWK_03122"/>
<reference evidence="3" key="1">
    <citation type="journal article" date="2013" name="Stand. Genomic Sci.">
        <title>Complete genome sequence of Desulfocapsa sulfexigens, a marine deltaproteobacterium specialized in disproportionating inorganic sulfur compounds.</title>
        <authorList>
            <person name="Finster K.W."/>
            <person name="Kjeldsen K.U."/>
            <person name="Kube M."/>
            <person name="Reinhardt R."/>
            <person name="Mussmann M."/>
            <person name="Amann R."/>
            <person name="Schreiber L."/>
        </authorList>
    </citation>
    <scope>NUCLEOTIDE SEQUENCE [LARGE SCALE GENOMIC DNA]</scope>
    <source>
        <strain evidence="3">DSM 10523 / SB164P1</strain>
    </source>
</reference>
<keyword evidence="2" id="KW-0808">Transferase</keyword>
<evidence type="ECO:0000259" key="1">
    <source>
        <dbReference type="Pfam" id="PF07238"/>
    </source>
</evidence>
<gene>
    <name evidence="2" type="ordered locus">UWK_03122</name>
</gene>
<dbReference type="Proteomes" id="UP000011721">
    <property type="component" value="Chromosome"/>
</dbReference>
<dbReference type="Gene3D" id="2.40.10.220">
    <property type="entry name" value="predicted glycosyltransferase like domains"/>
    <property type="match status" value="1"/>
</dbReference>
<sequence>MTEQNELLSKTYSDKPVRLFLPMLNSDDRLLVHCILQKGTGKHFNLLFKQGTLPVDNIDTNTSCLISLDDAGQSISLESNITKIINDQTLEMVLQKTISHEQMREYFRVDCTVPIIIKSVIPPGFGNPEEQWKISGTTADLSGSGLRASFTEAPPANTQVRLELALPTTEPTVIKTLASPVRISQLTEKLWDAAYRFDEIEDEDQDAIIGCCLVAQRRLLRLKVKVKGN</sequence>
<dbReference type="AlphaFoldDB" id="M1PTI2"/>
<dbReference type="OrthoDB" id="5431167at2"/>
<dbReference type="eggNOG" id="COG5581">
    <property type="taxonomic scope" value="Bacteria"/>
</dbReference>
<evidence type="ECO:0000313" key="2">
    <source>
        <dbReference type="EMBL" id="AGF79651.1"/>
    </source>
</evidence>
<accession>M1PTI2</accession>
<dbReference type="Pfam" id="PF07238">
    <property type="entry name" value="PilZ"/>
    <property type="match status" value="1"/>
</dbReference>
<feature type="domain" description="PilZ" evidence="1">
    <location>
        <begin position="104"/>
        <end position="212"/>
    </location>
</feature>
<proteinExistence type="predicted"/>
<dbReference type="GO" id="GO:0016740">
    <property type="term" value="F:transferase activity"/>
    <property type="evidence" value="ECO:0007669"/>
    <property type="project" value="UniProtKB-KW"/>
</dbReference>
<dbReference type="InterPro" id="IPR009875">
    <property type="entry name" value="PilZ_domain"/>
</dbReference>
<dbReference type="GO" id="GO:0035438">
    <property type="term" value="F:cyclic-di-GMP binding"/>
    <property type="evidence" value="ECO:0007669"/>
    <property type="project" value="InterPro"/>
</dbReference>
<dbReference type="STRING" id="1167006.UWK_03122"/>